<dbReference type="KEGG" id="lbc:LACBIDRAFT_328209"/>
<evidence type="ECO:0000313" key="2">
    <source>
        <dbReference type="Proteomes" id="UP000001194"/>
    </source>
</evidence>
<name>B0DE32_LACBS</name>
<organism evidence="2">
    <name type="scientific">Laccaria bicolor (strain S238N-H82 / ATCC MYA-4686)</name>
    <name type="common">Bicoloured deceiver</name>
    <name type="synonym">Laccaria laccata var. bicolor</name>
    <dbReference type="NCBI Taxonomy" id="486041"/>
    <lineage>
        <taxon>Eukaryota</taxon>
        <taxon>Fungi</taxon>
        <taxon>Dikarya</taxon>
        <taxon>Basidiomycota</taxon>
        <taxon>Agaricomycotina</taxon>
        <taxon>Agaricomycetes</taxon>
        <taxon>Agaricomycetidae</taxon>
        <taxon>Agaricales</taxon>
        <taxon>Agaricineae</taxon>
        <taxon>Hydnangiaceae</taxon>
        <taxon>Laccaria</taxon>
    </lineage>
</organism>
<dbReference type="EMBL" id="DS547105">
    <property type="protein sequence ID" value="EDR07195.1"/>
    <property type="molecule type" value="Genomic_DNA"/>
</dbReference>
<gene>
    <name evidence="1" type="ORF">LACBIDRAFT_328209</name>
</gene>
<proteinExistence type="predicted"/>
<keyword evidence="2" id="KW-1185">Reference proteome</keyword>
<protein>
    <submittedName>
        <fullName evidence="1">Predicted protein</fullName>
    </submittedName>
</protein>
<sequence>MDKPVGTLEVLADPNGGSPPLDFEDFKDQIDTHGGYVLSLALSIDDFYDELDREEAMSEQFAESIKQKIENDDDNLTCSEEQKDFLRTFVVSTLIPDLRARYDEMETEDPYLEEGRSFLGKAHDDYLLQAVYFIHKICKREKDSGGQTLNMILRDNGAVFLAANLAKWYWFFWQVLWADRITVRKCFGCLPFFMVTGAHPLIPLNVQEATWPDDYNQAFQGRIIPYFARTKIMLPNDIYEIIDLNKESLDKLDEEGLEDRVDSNDYYFKHVNLDQSVQDDVGGMEADDDDD</sequence>
<dbReference type="HOGENOM" id="CLU_956668_0_0_1"/>
<evidence type="ECO:0000313" key="1">
    <source>
        <dbReference type="EMBL" id="EDR07195.1"/>
    </source>
</evidence>
<dbReference type="InParanoid" id="B0DE32"/>
<dbReference type="GeneID" id="6077780"/>
<dbReference type="Proteomes" id="UP000001194">
    <property type="component" value="Unassembled WGS sequence"/>
</dbReference>
<dbReference type="RefSeq" id="XP_001882126.1">
    <property type="nucleotide sequence ID" value="XM_001882091.1"/>
</dbReference>
<dbReference type="AlphaFoldDB" id="B0DE32"/>
<reference evidence="1 2" key="1">
    <citation type="journal article" date="2008" name="Nature">
        <title>The genome of Laccaria bicolor provides insights into mycorrhizal symbiosis.</title>
        <authorList>
            <person name="Martin F."/>
            <person name="Aerts A."/>
            <person name="Ahren D."/>
            <person name="Brun A."/>
            <person name="Danchin E.G.J."/>
            <person name="Duchaussoy F."/>
            <person name="Gibon J."/>
            <person name="Kohler A."/>
            <person name="Lindquist E."/>
            <person name="Pereda V."/>
            <person name="Salamov A."/>
            <person name="Shapiro H.J."/>
            <person name="Wuyts J."/>
            <person name="Blaudez D."/>
            <person name="Buee M."/>
            <person name="Brokstein P."/>
            <person name="Canbaeck B."/>
            <person name="Cohen D."/>
            <person name="Courty P.E."/>
            <person name="Coutinho P.M."/>
            <person name="Delaruelle C."/>
            <person name="Detter J.C."/>
            <person name="Deveau A."/>
            <person name="DiFazio S."/>
            <person name="Duplessis S."/>
            <person name="Fraissinet-Tachet L."/>
            <person name="Lucic E."/>
            <person name="Frey-Klett P."/>
            <person name="Fourrey C."/>
            <person name="Feussner I."/>
            <person name="Gay G."/>
            <person name="Grimwood J."/>
            <person name="Hoegger P.J."/>
            <person name="Jain P."/>
            <person name="Kilaru S."/>
            <person name="Labbe J."/>
            <person name="Lin Y.C."/>
            <person name="Legue V."/>
            <person name="Le Tacon F."/>
            <person name="Marmeisse R."/>
            <person name="Melayah D."/>
            <person name="Montanini B."/>
            <person name="Muratet M."/>
            <person name="Nehls U."/>
            <person name="Niculita-Hirzel H."/>
            <person name="Oudot-Le Secq M.P."/>
            <person name="Peter M."/>
            <person name="Quesneville H."/>
            <person name="Rajashekar B."/>
            <person name="Reich M."/>
            <person name="Rouhier N."/>
            <person name="Schmutz J."/>
            <person name="Yin T."/>
            <person name="Chalot M."/>
            <person name="Henrissat B."/>
            <person name="Kuees U."/>
            <person name="Lucas S."/>
            <person name="Van de Peer Y."/>
            <person name="Podila G.K."/>
            <person name="Polle A."/>
            <person name="Pukkila P.J."/>
            <person name="Richardson P.M."/>
            <person name="Rouze P."/>
            <person name="Sanders I.R."/>
            <person name="Stajich J.E."/>
            <person name="Tunlid A."/>
            <person name="Tuskan G."/>
            <person name="Grigoriev I.V."/>
        </authorList>
    </citation>
    <scope>NUCLEOTIDE SEQUENCE [LARGE SCALE GENOMIC DNA]</scope>
    <source>
        <strain evidence="2">S238N-H82 / ATCC MYA-4686</strain>
    </source>
</reference>
<dbReference type="OrthoDB" id="5599163at2759"/>
<accession>B0DE32</accession>